<name>A0A5E4TCQ0_9BURK</name>
<dbReference type="Pfam" id="PF01370">
    <property type="entry name" value="Epimerase"/>
    <property type="match status" value="1"/>
</dbReference>
<dbReference type="EMBL" id="CABPSA010000002">
    <property type="protein sequence ID" value="VVD85557.1"/>
    <property type="molecule type" value="Genomic_DNA"/>
</dbReference>
<evidence type="ECO:0000256" key="2">
    <source>
        <dbReference type="ARBA" id="ARBA00007637"/>
    </source>
</evidence>
<evidence type="ECO:0000259" key="3">
    <source>
        <dbReference type="Pfam" id="PF01370"/>
    </source>
</evidence>
<organism evidence="5 6">
    <name type="scientific">Pandoraea commovens</name>
    <dbReference type="NCBI Taxonomy" id="2508289"/>
    <lineage>
        <taxon>Bacteria</taxon>
        <taxon>Pseudomonadati</taxon>
        <taxon>Pseudomonadota</taxon>
        <taxon>Betaproteobacteria</taxon>
        <taxon>Burkholderiales</taxon>
        <taxon>Burkholderiaceae</taxon>
        <taxon>Pandoraea</taxon>
    </lineage>
</organism>
<comment type="pathway">
    <text evidence="1">Bacterial outer membrane biogenesis; LPS O-antigen biosynthesis.</text>
</comment>
<reference evidence="5 6" key="1">
    <citation type="submission" date="2019-08" db="EMBL/GenBank/DDBJ databases">
        <authorList>
            <person name="Peeters C."/>
        </authorList>
    </citation>
    <scope>NUCLEOTIDE SEQUENCE [LARGE SCALE GENOMIC DNA]</scope>
    <source>
        <strain evidence="5 6">LMG 31010</strain>
    </source>
</reference>
<evidence type="ECO:0000313" key="4">
    <source>
        <dbReference type="EMBL" id="UVA79337.1"/>
    </source>
</evidence>
<gene>
    <name evidence="4" type="ORF">NTU39_25675</name>
    <name evidence="5" type="ORF">PCO31010_01355</name>
</gene>
<dbReference type="Proteomes" id="UP001058980">
    <property type="component" value="Chromosome"/>
</dbReference>
<accession>A0A5E4TCQ0</accession>
<evidence type="ECO:0000313" key="6">
    <source>
        <dbReference type="Proteomes" id="UP000343335"/>
    </source>
</evidence>
<keyword evidence="7" id="KW-1185">Reference proteome</keyword>
<reference evidence="4" key="2">
    <citation type="submission" date="2022-08" db="EMBL/GenBank/DDBJ databases">
        <title>Multi-unit outbreak of Pandoraea commovens among non-cystic fibrosis intensive care patients from 2019 to 2021 in Berlin, Germany.</title>
        <authorList>
            <person name="Menzel P."/>
        </authorList>
    </citation>
    <scope>NUCLEOTIDE SEQUENCE</scope>
    <source>
        <strain evidence="4">LB-19-202-79</strain>
    </source>
</reference>
<sequence>MIRVLVTGGTGFVGQVLVRALRATGRFDVVVGSRDGRDGTVAMGDIDGNTDWRAALSGCDAVVHLAARAHVLQDAAQDPLTEFRRTNTDGTLNLARQASEAGVKRFVFVSSIGVNGALGNARGPFTERDAPQPSEDYAVSKWEAEQGLKRLEGETSMGVVVVRPPLVYGPGCPGNFLRLLKLVATGLPLPLGSVSALRSYVGVDNLCDFLRVCIEDERAAGKTFVIADDKPLALPEVLRELASGMGRSARLLPVPQALLQGAATLAGKGALYSKLCGSLVVDASLARNELGWQAPVTSGAGLRRTGEWYAGQHSTKQ</sequence>
<dbReference type="AlphaFoldDB" id="A0A5E4TCQ0"/>
<proteinExistence type="inferred from homology"/>
<feature type="domain" description="NAD-dependent epimerase/dehydratase" evidence="3">
    <location>
        <begin position="4"/>
        <end position="227"/>
    </location>
</feature>
<dbReference type="SUPFAM" id="SSF51735">
    <property type="entry name" value="NAD(P)-binding Rossmann-fold domains"/>
    <property type="match status" value="1"/>
</dbReference>
<dbReference type="InterPro" id="IPR001509">
    <property type="entry name" value="Epimerase_deHydtase"/>
</dbReference>
<dbReference type="Proteomes" id="UP000343335">
    <property type="component" value="Unassembled WGS sequence"/>
</dbReference>
<dbReference type="InterPro" id="IPR036291">
    <property type="entry name" value="NAD(P)-bd_dom_sf"/>
</dbReference>
<protein>
    <submittedName>
        <fullName evidence="5">NAD-dependent dehydratase</fullName>
    </submittedName>
    <submittedName>
        <fullName evidence="4">NAD-dependent epimerase/dehydratase family protein</fullName>
    </submittedName>
</protein>
<evidence type="ECO:0000313" key="7">
    <source>
        <dbReference type="Proteomes" id="UP001058980"/>
    </source>
</evidence>
<dbReference type="RefSeq" id="WP_150663592.1">
    <property type="nucleotide sequence ID" value="NZ_CABPSA010000002.1"/>
</dbReference>
<dbReference type="PANTHER" id="PTHR43000">
    <property type="entry name" value="DTDP-D-GLUCOSE 4,6-DEHYDRATASE-RELATED"/>
    <property type="match status" value="1"/>
</dbReference>
<dbReference type="OrthoDB" id="9801056at2"/>
<dbReference type="Gene3D" id="3.40.50.720">
    <property type="entry name" value="NAD(P)-binding Rossmann-like Domain"/>
    <property type="match status" value="1"/>
</dbReference>
<evidence type="ECO:0000313" key="5">
    <source>
        <dbReference type="EMBL" id="VVD85557.1"/>
    </source>
</evidence>
<dbReference type="EMBL" id="CP102780">
    <property type="protein sequence ID" value="UVA79337.1"/>
    <property type="molecule type" value="Genomic_DNA"/>
</dbReference>
<evidence type="ECO:0000256" key="1">
    <source>
        <dbReference type="ARBA" id="ARBA00005125"/>
    </source>
</evidence>
<comment type="similarity">
    <text evidence="2">Belongs to the NAD(P)-dependent epimerase/dehydratase family.</text>
</comment>